<dbReference type="Gene3D" id="1.10.10.10">
    <property type="entry name" value="Winged helix-like DNA-binding domain superfamily/Winged helix DNA-binding domain"/>
    <property type="match status" value="1"/>
</dbReference>
<dbReference type="Pfam" id="PF21906">
    <property type="entry name" value="WHD_NrtR"/>
    <property type="match status" value="1"/>
</dbReference>
<gene>
    <name evidence="2" type="ORF">C1631_003125</name>
</gene>
<dbReference type="InterPro" id="IPR054105">
    <property type="entry name" value="WHD_NrtR"/>
</dbReference>
<comment type="caution">
    <text evidence="2">The sequence shown here is derived from an EMBL/GenBank/DDBJ whole genome shotgun (WGS) entry which is preliminary data.</text>
</comment>
<dbReference type="SUPFAM" id="SSF55811">
    <property type="entry name" value="Nudix"/>
    <property type="match status" value="1"/>
</dbReference>
<dbReference type="CDD" id="cd18873">
    <property type="entry name" value="NUDIX_NadM_like"/>
    <property type="match status" value="1"/>
</dbReference>
<reference evidence="2 3" key="1">
    <citation type="submission" date="2018-04" db="EMBL/GenBank/DDBJ databases">
        <title>Draft Genome Sequence of Phosphate-Solubilizing Chryseobacterium sp. ISE14 that is a Biocontrol and Plant Growth-Promoting Rhizobacterium Isolated from Cucumber.</title>
        <authorList>
            <person name="Jeong J.-J."/>
            <person name="Sang M.K."/>
            <person name="Choi I.-G."/>
            <person name="Kim K.D."/>
        </authorList>
    </citation>
    <scope>NUCLEOTIDE SEQUENCE [LARGE SCALE GENOMIC DNA]</scope>
    <source>
        <strain evidence="2 3">ISE14</strain>
    </source>
</reference>
<feature type="domain" description="Nudix hydrolase" evidence="1">
    <location>
        <begin position="24"/>
        <end position="165"/>
    </location>
</feature>
<dbReference type="InterPro" id="IPR000086">
    <property type="entry name" value="NUDIX_hydrolase_dom"/>
</dbReference>
<dbReference type="EMBL" id="PPED02000001">
    <property type="protein sequence ID" value="PWN71632.1"/>
    <property type="molecule type" value="Genomic_DNA"/>
</dbReference>
<dbReference type="PROSITE" id="PS51462">
    <property type="entry name" value="NUDIX"/>
    <property type="match status" value="1"/>
</dbReference>
<dbReference type="InterPro" id="IPR015797">
    <property type="entry name" value="NUDIX_hydrolase-like_dom_sf"/>
</dbReference>
<dbReference type="RefSeq" id="WP_109710405.1">
    <property type="nucleotide sequence ID" value="NZ_PPED02000001.1"/>
</dbReference>
<dbReference type="InterPro" id="IPR036390">
    <property type="entry name" value="WH_DNA-bd_sf"/>
</dbReference>
<protein>
    <submittedName>
        <fullName evidence="2">NUDIX hydrolase</fullName>
    </submittedName>
</protein>
<dbReference type="PANTHER" id="PTHR43736:SF4">
    <property type="entry name" value="SLR1690 PROTEIN"/>
    <property type="match status" value="1"/>
</dbReference>
<dbReference type="InterPro" id="IPR036388">
    <property type="entry name" value="WH-like_DNA-bd_sf"/>
</dbReference>
<evidence type="ECO:0000313" key="3">
    <source>
        <dbReference type="Proteomes" id="UP000236594"/>
    </source>
</evidence>
<keyword evidence="2" id="KW-0378">Hydrolase</keyword>
<dbReference type="Pfam" id="PF00293">
    <property type="entry name" value="NUDIX"/>
    <property type="match status" value="1"/>
</dbReference>
<dbReference type="PANTHER" id="PTHR43736">
    <property type="entry name" value="ADP-RIBOSE PYROPHOSPHATASE"/>
    <property type="match status" value="1"/>
</dbReference>
<accession>A0A316XCU0</accession>
<dbReference type="GO" id="GO:0016787">
    <property type="term" value="F:hydrolase activity"/>
    <property type="evidence" value="ECO:0007669"/>
    <property type="project" value="UniProtKB-KW"/>
</dbReference>
<dbReference type="AlphaFoldDB" id="A0A316XCU0"/>
<dbReference type="OrthoDB" id="9786141at2"/>
<proteinExistence type="predicted"/>
<evidence type="ECO:0000313" key="2">
    <source>
        <dbReference type="EMBL" id="PWN71632.1"/>
    </source>
</evidence>
<keyword evidence="3" id="KW-1185">Reference proteome</keyword>
<dbReference type="Gene3D" id="3.90.79.10">
    <property type="entry name" value="Nucleoside Triphosphate Pyrophosphohydrolase"/>
    <property type="match status" value="1"/>
</dbReference>
<dbReference type="SUPFAM" id="SSF46785">
    <property type="entry name" value="Winged helix' DNA-binding domain"/>
    <property type="match status" value="1"/>
</dbReference>
<sequence>MNDIDSQKQLLKRSVEAKDIFIPHISADPVVFGFDRNELKVLLAKMHYKKQWLLPGGYVGKDEDLDEAVVRILKSRAGVTNVFLEEFGVFGKKNRSEFYFEDFDETLFQKQRFISVGYYALSNSIDINPVADEISEICEWVYLKQLPEIDLAMDHREIIEKALLTLREKISYKPIGYNLLPEKFTFPELQKLYEAILGKELNRGNFYRKIKNLGILKKLEEQRRGGAHKSPDLYSFDQENYARALENGLNSW</sequence>
<name>A0A316XCU0_9FLAO</name>
<dbReference type="Proteomes" id="UP000236594">
    <property type="component" value="Unassembled WGS sequence"/>
</dbReference>
<evidence type="ECO:0000259" key="1">
    <source>
        <dbReference type="PROSITE" id="PS51462"/>
    </source>
</evidence>
<organism evidence="2 3">
    <name type="scientific">Chryseobacterium phosphatilyticum</name>
    <dbReference type="NCBI Taxonomy" id="475075"/>
    <lineage>
        <taxon>Bacteria</taxon>
        <taxon>Pseudomonadati</taxon>
        <taxon>Bacteroidota</taxon>
        <taxon>Flavobacteriia</taxon>
        <taxon>Flavobacteriales</taxon>
        <taxon>Weeksellaceae</taxon>
        <taxon>Chryseobacterium group</taxon>
        <taxon>Chryseobacterium</taxon>
    </lineage>
</organism>